<evidence type="ECO:0000313" key="3">
    <source>
        <dbReference type="EMBL" id="MDN4505974.1"/>
    </source>
</evidence>
<keyword evidence="2" id="KW-0560">Oxidoreductase</keyword>
<comment type="caution">
    <text evidence="3">The sequence shown here is derived from an EMBL/GenBank/DDBJ whole genome shotgun (WGS) entry which is preliminary data.</text>
</comment>
<sequence>MPEKTIDLPDLTGQTWLVTGATSGVGLETAKAASRAGARVILAVRDTERGRQVAAQLPGETRVVEVDLASLESVRRAAGELTGVGGGDAEGRVGGQIGGQIGRVAGEKADGEAEQIDVLVNNAGAITPRRCETADGFEMLLGVNVLGPFLLTNLLLPLVRRRVVIVASNAHKSGSFDVDDPHFRRRRWTPAAAYAQSKLGDMLWGLALDQRLRDGRAEAAAAGVDVQLTHPGWAATGISDATGSAAIDRVVTGVCSLFAQPAAQAALTTMFAATRPLPPCSYTGPDAMRHLRGMPTLIGRSAEASDPAIAERFWEFAAAETATD</sequence>
<protein>
    <submittedName>
        <fullName evidence="3">SDR family NAD(P)-dependent oxidoreductase</fullName>
    </submittedName>
</protein>
<organism evidence="3 4">
    <name type="scientific">Dietzia maris</name>
    <dbReference type="NCBI Taxonomy" id="37915"/>
    <lineage>
        <taxon>Bacteria</taxon>
        <taxon>Bacillati</taxon>
        <taxon>Actinomycetota</taxon>
        <taxon>Actinomycetes</taxon>
        <taxon>Mycobacteriales</taxon>
        <taxon>Dietziaceae</taxon>
        <taxon>Dietzia</taxon>
    </lineage>
</organism>
<dbReference type="PANTHER" id="PTHR24320">
    <property type="entry name" value="RETINOL DEHYDROGENASE"/>
    <property type="match status" value="1"/>
</dbReference>
<proteinExistence type="inferred from homology"/>
<gene>
    <name evidence="3" type="ORF">QYF62_07890</name>
</gene>
<evidence type="ECO:0000256" key="1">
    <source>
        <dbReference type="ARBA" id="ARBA00006484"/>
    </source>
</evidence>
<name>A0ABT8H0I7_9ACTN</name>
<keyword evidence="4" id="KW-1185">Reference proteome</keyword>
<dbReference type="RefSeq" id="WP_269529311.1">
    <property type="nucleotide sequence ID" value="NZ_JAUHTB010000007.1"/>
</dbReference>
<dbReference type="Gene3D" id="3.40.50.720">
    <property type="entry name" value="NAD(P)-binding Rossmann-like Domain"/>
    <property type="match status" value="1"/>
</dbReference>
<dbReference type="InterPro" id="IPR002347">
    <property type="entry name" value="SDR_fam"/>
</dbReference>
<comment type="similarity">
    <text evidence="1">Belongs to the short-chain dehydrogenases/reductases (SDR) family.</text>
</comment>
<evidence type="ECO:0000256" key="2">
    <source>
        <dbReference type="ARBA" id="ARBA00023002"/>
    </source>
</evidence>
<dbReference type="Proteomes" id="UP001172702">
    <property type="component" value="Unassembled WGS sequence"/>
</dbReference>
<evidence type="ECO:0000313" key="4">
    <source>
        <dbReference type="Proteomes" id="UP001172702"/>
    </source>
</evidence>
<dbReference type="Pfam" id="PF00106">
    <property type="entry name" value="adh_short"/>
    <property type="match status" value="2"/>
</dbReference>
<reference evidence="3 4" key="1">
    <citation type="submission" date="2023-07" db="EMBL/GenBank/DDBJ databases">
        <title>Strategy for survival of the halotoleranting strain Dietzia MX2 from the Yakshinskoe mineral salts deposit.</title>
        <authorList>
            <person name="Kharitonova M.A."/>
            <person name="Kupriyanova-Ashina F.G."/>
            <person name="Shakirov T.R."/>
            <person name="Vafina M.S."/>
            <person name="Ilinskaya O.N."/>
        </authorList>
    </citation>
    <scope>NUCLEOTIDE SEQUENCE [LARGE SCALE GENOMIC DNA]</scope>
    <source>
        <strain evidence="3 4">MX2</strain>
    </source>
</reference>
<dbReference type="InterPro" id="IPR036291">
    <property type="entry name" value="NAD(P)-bd_dom_sf"/>
</dbReference>
<dbReference type="EMBL" id="JAUHTB010000007">
    <property type="protein sequence ID" value="MDN4505974.1"/>
    <property type="molecule type" value="Genomic_DNA"/>
</dbReference>
<dbReference type="PANTHER" id="PTHR24320:SF148">
    <property type="entry name" value="NAD(P)-BINDING ROSSMANN-FOLD SUPERFAMILY PROTEIN"/>
    <property type="match status" value="1"/>
</dbReference>
<dbReference type="SUPFAM" id="SSF51735">
    <property type="entry name" value="NAD(P)-binding Rossmann-fold domains"/>
    <property type="match status" value="1"/>
</dbReference>
<accession>A0ABT8H0I7</accession>